<dbReference type="AlphaFoldDB" id="A0A3S5CF82"/>
<accession>A0A3S5CF82</accession>
<feature type="non-terminal residue" evidence="1">
    <location>
        <position position="37"/>
    </location>
</feature>
<reference evidence="1" key="1">
    <citation type="submission" date="2018-11" db="EMBL/GenBank/DDBJ databases">
        <authorList>
            <consortium name="Pathogen Informatics"/>
        </authorList>
    </citation>
    <scope>NUCLEOTIDE SEQUENCE</scope>
</reference>
<sequence length="37" mass="4164">MAFDGEARRFSALVDAAPHFLLSRPLGRWGSEDRHPP</sequence>
<protein>
    <submittedName>
        <fullName evidence="1">Uncharacterized protein</fullName>
    </submittedName>
</protein>
<comment type="caution">
    <text evidence="1">The sequence shown here is derived from an EMBL/GenBank/DDBJ whole genome shotgun (WGS) entry which is preliminary data.</text>
</comment>
<keyword evidence="2" id="KW-1185">Reference proteome</keyword>
<evidence type="ECO:0000313" key="2">
    <source>
        <dbReference type="Proteomes" id="UP000784294"/>
    </source>
</evidence>
<gene>
    <name evidence="1" type="ORF">PXEA_LOCUS9741</name>
</gene>
<name>A0A3S5CF82_9PLAT</name>
<dbReference type="Proteomes" id="UP000784294">
    <property type="component" value="Unassembled WGS sequence"/>
</dbReference>
<evidence type="ECO:0000313" key="1">
    <source>
        <dbReference type="EMBL" id="VEL16301.1"/>
    </source>
</evidence>
<proteinExistence type="predicted"/>
<dbReference type="EMBL" id="CAAALY010027938">
    <property type="protein sequence ID" value="VEL16301.1"/>
    <property type="molecule type" value="Genomic_DNA"/>
</dbReference>
<organism evidence="1 2">
    <name type="scientific">Protopolystoma xenopodis</name>
    <dbReference type="NCBI Taxonomy" id="117903"/>
    <lineage>
        <taxon>Eukaryota</taxon>
        <taxon>Metazoa</taxon>
        <taxon>Spiralia</taxon>
        <taxon>Lophotrochozoa</taxon>
        <taxon>Platyhelminthes</taxon>
        <taxon>Monogenea</taxon>
        <taxon>Polyopisthocotylea</taxon>
        <taxon>Polystomatidea</taxon>
        <taxon>Polystomatidae</taxon>
        <taxon>Protopolystoma</taxon>
    </lineage>
</organism>